<name>A0ABR1FZE3_AURAN</name>
<sequence length="271" mass="28783">MCEAVAGAEAFDGDLSGRAMKLIGDEHDAVRLIAVEQLGRVLGSERCAAAAAKSVPDDGVGGCSKLDLGLGLLSMFAALFDDAEVEAAGRGADAPELKRARASRRFVESTGTTTGGSAALNGALPAVALARGKDAFEAQLLEGFVRSFQDRISEALFDGDWLMEKIGKRLSELYLTMSYYLYRITIVAASDSRDADARAEHMETIVLFLVDGARDDVPNVRFTAVKALETVSLHANDRLVANFIKPVLNPALANDTDADVRNYVKGAIAAL</sequence>
<accession>A0ABR1FZE3</accession>
<reference evidence="1 2" key="1">
    <citation type="submission" date="2024-03" db="EMBL/GenBank/DDBJ databases">
        <title>Aureococcus anophagefferens CCMP1851 and Kratosvirus quantuckense: Draft genome of a second virus-susceptible host strain in the model system.</title>
        <authorList>
            <person name="Chase E."/>
            <person name="Truchon A.R."/>
            <person name="Schepens W."/>
            <person name="Wilhelm S.W."/>
        </authorList>
    </citation>
    <scope>NUCLEOTIDE SEQUENCE [LARGE SCALE GENOMIC DNA]</scope>
    <source>
        <strain evidence="1 2">CCMP1851</strain>
    </source>
</reference>
<comment type="caution">
    <text evidence="1">The sequence shown here is derived from an EMBL/GenBank/DDBJ whole genome shotgun (WGS) entry which is preliminary data.</text>
</comment>
<keyword evidence="2" id="KW-1185">Reference proteome</keyword>
<proteinExistence type="predicted"/>
<evidence type="ECO:0000313" key="2">
    <source>
        <dbReference type="Proteomes" id="UP001363151"/>
    </source>
</evidence>
<dbReference type="InterPro" id="IPR011989">
    <property type="entry name" value="ARM-like"/>
</dbReference>
<dbReference type="EMBL" id="JBBJCI010000201">
    <property type="protein sequence ID" value="KAK7241481.1"/>
    <property type="molecule type" value="Genomic_DNA"/>
</dbReference>
<dbReference type="InterPro" id="IPR016024">
    <property type="entry name" value="ARM-type_fold"/>
</dbReference>
<organism evidence="1 2">
    <name type="scientific">Aureococcus anophagefferens</name>
    <name type="common">Harmful bloom alga</name>
    <dbReference type="NCBI Taxonomy" id="44056"/>
    <lineage>
        <taxon>Eukaryota</taxon>
        <taxon>Sar</taxon>
        <taxon>Stramenopiles</taxon>
        <taxon>Ochrophyta</taxon>
        <taxon>Pelagophyceae</taxon>
        <taxon>Pelagomonadales</taxon>
        <taxon>Pelagomonadaceae</taxon>
        <taxon>Aureococcus</taxon>
    </lineage>
</organism>
<dbReference type="Proteomes" id="UP001363151">
    <property type="component" value="Unassembled WGS sequence"/>
</dbReference>
<protein>
    <submittedName>
        <fullName evidence="1">Serine/threonine-protein phosphatase 2A regulatory subunit</fullName>
    </submittedName>
</protein>
<evidence type="ECO:0000313" key="1">
    <source>
        <dbReference type="EMBL" id="KAK7241481.1"/>
    </source>
</evidence>
<dbReference type="SUPFAM" id="SSF48371">
    <property type="entry name" value="ARM repeat"/>
    <property type="match status" value="1"/>
</dbReference>
<dbReference type="Gene3D" id="1.25.10.10">
    <property type="entry name" value="Leucine-rich Repeat Variant"/>
    <property type="match status" value="1"/>
</dbReference>
<gene>
    <name evidence="1" type="ORF">SO694_0005814</name>
</gene>